<accession>A0A5N6DW68</accession>
<dbReference type="AlphaFoldDB" id="A0A5N6DW68"/>
<name>A0A5N6DW68_ASPPA</name>
<proteinExistence type="predicted"/>
<reference evidence="1 2" key="1">
    <citation type="submission" date="2019-04" db="EMBL/GenBank/DDBJ databases">
        <title>Fungal friends and foes A comparative genomics study of 23 Aspergillus species from section Flavi.</title>
        <authorList>
            <consortium name="DOE Joint Genome Institute"/>
            <person name="Kjaerbolling I."/>
            <person name="Vesth T.C."/>
            <person name="Frisvad J.C."/>
            <person name="Nybo J.L."/>
            <person name="Theobald S."/>
            <person name="Kildgaard S."/>
            <person name="Petersen T.I."/>
            <person name="Kuo A."/>
            <person name="Sato A."/>
            <person name="Lyhne E.K."/>
            <person name="Kogle M.E."/>
            <person name="Wiebenga A."/>
            <person name="Kun R.S."/>
            <person name="Lubbers R.J."/>
            <person name="Makela M.R."/>
            <person name="Barry K."/>
            <person name="Chovatia M."/>
            <person name="Clum A."/>
            <person name="Daum C."/>
            <person name="Haridas S."/>
            <person name="He G."/>
            <person name="LaButti K."/>
            <person name="Lipzen A."/>
            <person name="Mondo S."/>
            <person name="Pangilinan J."/>
            <person name="Riley R."/>
            <person name="Salamov A."/>
            <person name="Simmons B.A."/>
            <person name="Magnuson J.K."/>
            <person name="Henrissat B."/>
            <person name="Mortensen U.H."/>
            <person name="Larsen T.O."/>
            <person name="De vries R.P."/>
            <person name="Grigoriev I.V."/>
            <person name="Machida M."/>
            <person name="Baker S.E."/>
            <person name="Andersen M.R."/>
        </authorList>
    </citation>
    <scope>NUCLEOTIDE SEQUENCE [LARGE SCALE GENOMIC DNA]</scope>
    <source>
        <strain evidence="1 2">CBS 117618</strain>
    </source>
</reference>
<sequence>MIAGGLEADEVAATEVHVMKFMTDGKKEMAREKIERSLMTQPALKTLINTLGNAPKMNGLGRPGRLERQALKKELEELQTLKGRLQNKNDSILASKSILRTKAQIAILQRLLRGETEPDVEMSRPQRNPVARSEYHRAPVVSMVVERSANYGHVGYK</sequence>
<evidence type="ECO:0000313" key="2">
    <source>
        <dbReference type="Proteomes" id="UP000326532"/>
    </source>
</evidence>
<dbReference type="VEuPathDB" id="FungiDB:BDV34DRAFT_221680"/>
<gene>
    <name evidence="1" type="ORF">BDV34DRAFT_221680</name>
</gene>
<protein>
    <submittedName>
        <fullName evidence="1">Uncharacterized protein</fullName>
    </submittedName>
</protein>
<keyword evidence="2" id="KW-1185">Reference proteome</keyword>
<organism evidence="1 2">
    <name type="scientific">Aspergillus parasiticus</name>
    <dbReference type="NCBI Taxonomy" id="5067"/>
    <lineage>
        <taxon>Eukaryota</taxon>
        <taxon>Fungi</taxon>
        <taxon>Dikarya</taxon>
        <taxon>Ascomycota</taxon>
        <taxon>Pezizomycotina</taxon>
        <taxon>Eurotiomycetes</taxon>
        <taxon>Eurotiomycetidae</taxon>
        <taxon>Eurotiales</taxon>
        <taxon>Aspergillaceae</taxon>
        <taxon>Aspergillus</taxon>
        <taxon>Aspergillus subgen. Circumdati</taxon>
    </lineage>
</organism>
<evidence type="ECO:0000313" key="1">
    <source>
        <dbReference type="EMBL" id="KAB8209285.1"/>
    </source>
</evidence>
<dbReference type="EMBL" id="ML734947">
    <property type="protein sequence ID" value="KAB8209285.1"/>
    <property type="molecule type" value="Genomic_DNA"/>
</dbReference>
<dbReference type="Proteomes" id="UP000326532">
    <property type="component" value="Unassembled WGS sequence"/>
</dbReference>